<feature type="region of interest" description="Disordered" evidence="2">
    <location>
        <begin position="470"/>
        <end position="491"/>
    </location>
</feature>
<evidence type="ECO:0000256" key="2">
    <source>
        <dbReference type="SAM" id="MobiDB-lite"/>
    </source>
</evidence>
<proteinExistence type="predicted"/>
<dbReference type="AlphaFoldDB" id="A0A1L9UN49"/>
<evidence type="ECO:0000313" key="3">
    <source>
        <dbReference type="EMBL" id="OJJ73092.1"/>
    </source>
</evidence>
<dbReference type="Proteomes" id="UP000184499">
    <property type="component" value="Unassembled WGS sequence"/>
</dbReference>
<reference evidence="4" key="1">
    <citation type="journal article" date="2017" name="Genome Biol.">
        <title>Comparative genomics reveals high biological diversity and specific adaptations in the industrially and medically important fungal genus Aspergillus.</title>
        <authorList>
            <person name="de Vries R.P."/>
            <person name="Riley R."/>
            <person name="Wiebenga A."/>
            <person name="Aguilar-Osorio G."/>
            <person name="Amillis S."/>
            <person name="Uchima C.A."/>
            <person name="Anderluh G."/>
            <person name="Asadollahi M."/>
            <person name="Askin M."/>
            <person name="Barry K."/>
            <person name="Battaglia E."/>
            <person name="Bayram O."/>
            <person name="Benocci T."/>
            <person name="Braus-Stromeyer S.A."/>
            <person name="Caldana C."/>
            <person name="Canovas D."/>
            <person name="Cerqueira G.C."/>
            <person name="Chen F."/>
            <person name="Chen W."/>
            <person name="Choi C."/>
            <person name="Clum A."/>
            <person name="Dos Santos R.A."/>
            <person name="Damasio A.R."/>
            <person name="Diallinas G."/>
            <person name="Emri T."/>
            <person name="Fekete E."/>
            <person name="Flipphi M."/>
            <person name="Freyberg S."/>
            <person name="Gallo A."/>
            <person name="Gournas C."/>
            <person name="Habgood R."/>
            <person name="Hainaut M."/>
            <person name="Harispe M.L."/>
            <person name="Henrissat B."/>
            <person name="Hilden K.S."/>
            <person name="Hope R."/>
            <person name="Hossain A."/>
            <person name="Karabika E."/>
            <person name="Karaffa L."/>
            <person name="Karanyi Z."/>
            <person name="Krasevec N."/>
            <person name="Kuo A."/>
            <person name="Kusch H."/>
            <person name="LaButti K."/>
            <person name="Lagendijk E.L."/>
            <person name="Lapidus A."/>
            <person name="Levasseur A."/>
            <person name="Lindquist E."/>
            <person name="Lipzen A."/>
            <person name="Logrieco A.F."/>
            <person name="MacCabe A."/>
            <person name="Maekelae M.R."/>
            <person name="Malavazi I."/>
            <person name="Melin P."/>
            <person name="Meyer V."/>
            <person name="Mielnichuk N."/>
            <person name="Miskei M."/>
            <person name="Molnar A.P."/>
            <person name="Mule G."/>
            <person name="Ngan C.Y."/>
            <person name="Orejas M."/>
            <person name="Orosz E."/>
            <person name="Ouedraogo J.P."/>
            <person name="Overkamp K.M."/>
            <person name="Park H.-S."/>
            <person name="Perrone G."/>
            <person name="Piumi F."/>
            <person name="Punt P.J."/>
            <person name="Ram A.F."/>
            <person name="Ramon A."/>
            <person name="Rauscher S."/>
            <person name="Record E."/>
            <person name="Riano-Pachon D.M."/>
            <person name="Robert V."/>
            <person name="Roehrig J."/>
            <person name="Ruller R."/>
            <person name="Salamov A."/>
            <person name="Salih N.S."/>
            <person name="Samson R.A."/>
            <person name="Sandor E."/>
            <person name="Sanguinetti M."/>
            <person name="Schuetze T."/>
            <person name="Sepcic K."/>
            <person name="Shelest E."/>
            <person name="Sherlock G."/>
            <person name="Sophianopoulou V."/>
            <person name="Squina F.M."/>
            <person name="Sun H."/>
            <person name="Susca A."/>
            <person name="Todd R.B."/>
            <person name="Tsang A."/>
            <person name="Unkles S.E."/>
            <person name="van de Wiele N."/>
            <person name="van Rossen-Uffink D."/>
            <person name="Oliveira J.V."/>
            <person name="Vesth T.C."/>
            <person name="Visser J."/>
            <person name="Yu J.-H."/>
            <person name="Zhou M."/>
            <person name="Andersen M.R."/>
            <person name="Archer D.B."/>
            <person name="Baker S.E."/>
            <person name="Benoit I."/>
            <person name="Brakhage A.A."/>
            <person name="Braus G.H."/>
            <person name="Fischer R."/>
            <person name="Frisvad J.C."/>
            <person name="Goldman G.H."/>
            <person name="Houbraken J."/>
            <person name="Oakley B."/>
            <person name="Pocsi I."/>
            <person name="Scazzocchio C."/>
            <person name="Seiboth B."/>
            <person name="vanKuyk P.A."/>
            <person name="Wortman J."/>
            <person name="Dyer P.S."/>
            <person name="Grigoriev I.V."/>
        </authorList>
    </citation>
    <scope>NUCLEOTIDE SEQUENCE [LARGE SCALE GENOMIC DNA]</scope>
    <source>
        <strain evidence="4">CBS 101740 / IMI 381727 / IBT 21946</strain>
    </source>
</reference>
<gene>
    <name evidence="3" type="ORF">ASPBRDRAFT_40720</name>
</gene>
<feature type="region of interest" description="Disordered" evidence="2">
    <location>
        <begin position="225"/>
        <end position="277"/>
    </location>
</feature>
<dbReference type="GeneID" id="93576905"/>
<feature type="compositionally biased region" description="Polar residues" evidence="2">
    <location>
        <begin position="264"/>
        <end position="274"/>
    </location>
</feature>
<dbReference type="OMA" id="CMKDIED"/>
<dbReference type="EMBL" id="KV878682">
    <property type="protein sequence ID" value="OJJ73092.1"/>
    <property type="molecule type" value="Genomic_DNA"/>
</dbReference>
<evidence type="ECO:0000256" key="1">
    <source>
        <dbReference type="SAM" id="Coils"/>
    </source>
</evidence>
<protein>
    <submittedName>
        <fullName evidence="3">Uncharacterized protein</fullName>
    </submittedName>
</protein>
<dbReference type="RefSeq" id="XP_067480340.1">
    <property type="nucleotide sequence ID" value="XM_067624417.1"/>
</dbReference>
<dbReference type="SUPFAM" id="SSF58113">
    <property type="entry name" value="Apolipoprotein A-I"/>
    <property type="match status" value="1"/>
</dbReference>
<dbReference type="OrthoDB" id="3891782at2759"/>
<feature type="coiled-coil region" evidence="1">
    <location>
        <begin position="415"/>
        <end position="442"/>
    </location>
</feature>
<accession>A0A1L9UN49</accession>
<keyword evidence="1" id="KW-0175">Coiled coil</keyword>
<dbReference type="VEuPathDB" id="FungiDB:ASPBRDRAFT_40720"/>
<name>A0A1L9UN49_ASPBC</name>
<keyword evidence="4" id="KW-1185">Reference proteome</keyword>
<organism evidence="3 4">
    <name type="scientific">Aspergillus brasiliensis (strain CBS 101740 / IMI 381727 / IBT 21946)</name>
    <dbReference type="NCBI Taxonomy" id="767769"/>
    <lineage>
        <taxon>Eukaryota</taxon>
        <taxon>Fungi</taxon>
        <taxon>Dikarya</taxon>
        <taxon>Ascomycota</taxon>
        <taxon>Pezizomycotina</taxon>
        <taxon>Eurotiomycetes</taxon>
        <taxon>Eurotiomycetidae</taxon>
        <taxon>Eurotiales</taxon>
        <taxon>Aspergillaceae</taxon>
        <taxon>Aspergillus</taxon>
        <taxon>Aspergillus subgen. Circumdati</taxon>
    </lineage>
</organism>
<evidence type="ECO:0000313" key="4">
    <source>
        <dbReference type="Proteomes" id="UP000184499"/>
    </source>
</evidence>
<sequence>MTTASRNPPGVLKKAVLVDAPDLNVQCRARLRIVHDEAANQGCISLSITADLANSNGRSQVLTLNIPPERVFKCALARKSDGELCSSHLVSMLPAPVTNVSAVSTLSLTLCTTGIVFCPSHMESLSPATPDDIDFNSFTKICQSKFLCLHFSRRQFVNKELDKLEVFSRALQNKSLQTVPFDHARHGMVQKDWRVFNLSSDPPPYSQEPVSGQLEQVDPPLYCEESGSEQVVGKRRRDTWSLPPSDDRGKRVLLQSPPPIDSPTEVNTPTTVSPSPAWIRPTHFEHVSSPGYTERKKLALLEDQLRGLSDDLICELLIRAGRGHLLAKPKGVNRDLSCEFEGKVRSAEVEVMEHRLKQYVDETIERRLKSGVLDEFIDRAVSECRDQFYDECKTNQAEFREHVDDGNSEVRNTTLECLNEMKEQAQRYMHEIEEQAQQCMKDIEDQGIEAEMSAERNMAQLKRWFDTPAQSLPESKLSPVHIGTDARRSSI</sequence>